<dbReference type="Pfam" id="PF00172">
    <property type="entry name" value="Zn_clus"/>
    <property type="match status" value="1"/>
</dbReference>
<organism evidence="4 5">
    <name type="scientific">Clonostachys byssicola</name>
    <dbReference type="NCBI Taxonomy" id="160290"/>
    <lineage>
        <taxon>Eukaryota</taxon>
        <taxon>Fungi</taxon>
        <taxon>Dikarya</taxon>
        <taxon>Ascomycota</taxon>
        <taxon>Pezizomycotina</taxon>
        <taxon>Sordariomycetes</taxon>
        <taxon>Hypocreomycetidae</taxon>
        <taxon>Hypocreales</taxon>
        <taxon>Bionectriaceae</taxon>
        <taxon>Clonostachys</taxon>
    </lineage>
</organism>
<comment type="caution">
    <text evidence="4">The sequence shown here is derived from an EMBL/GenBank/DDBJ whole genome shotgun (WGS) entry which is preliminary data.</text>
</comment>
<evidence type="ECO:0000256" key="2">
    <source>
        <dbReference type="SAM" id="MobiDB-lite"/>
    </source>
</evidence>
<dbReference type="PANTHER" id="PTHR47784:SF5">
    <property type="entry name" value="STEROL UPTAKE CONTROL PROTEIN 2"/>
    <property type="match status" value="1"/>
</dbReference>
<sequence>MPPMRPHTKSRTGCTNCKRRKVKCDEGRPECFNCRRHGVTCSLSSNFDIGSPKRSRLIPTQPNILPVSPLPSETLDSSVSTPRHHPLDPPDATASHIAPLPLDDISSRTFELVHHYSTITADTLSIRQDIRYVWGVAIPREGYKSSYVRHGILAMAAAHKAYLATSGRETYLALADYHQTVGSEGFRHALGNITRDTWSPIFSFSSLAISYLLTLPIRCEDMHIDEPVSRFLELMGLVRGMRTALHTIVPGVLRTEFAPLVYGVFPGSESGPPPGHPSLEHCPLPHDTYDAIAKLQSFHEQDLPASSQTDYRSAIVHFIETVERIAVAGAHYECGAVLVWPYHVEPSLLADLRARRPHGLLVLAYYCVFLALLEKPYWFSRGWSRQLMGEIEASFAGQPMFLDMLKWPKRTVDALRVA</sequence>
<dbReference type="OrthoDB" id="5295362at2759"/>
<name>A0A9N9U8M2_9HYPO</name>
<dbReference type="GO" id="GO:0008270">
    <property type="term" value="F:zinc ion binding"/>
    <property type="evidence" value="ECO:0007669"/>
    <property type="project" value="InterPro"/>
</dbReference>
<proteinExistence type="predicted"/>
<dbReference type="PANTHER" id="PTHR47784">
    <property type="entry name" value="STEROL UPTAKE CONTROL PROTEIN 2"/>
    <property type="match status" value="1"/>
</dbReference>
<evidence type="ECO:0000259" key="3">
    <source>
        <dbReference type="PROSITE" id="PS50048"/>
    </source>
</evidence>
<reference evidence="4 5" key="2">
    <citation type="submission" date="2021-10" db="EMBL/GenBank/DDBJ databases">
        <authorList>
            <person name="Piombo E."/>
        </authorList>
    </citation>
    <scope>NUCLEOTIDE SEQUENCE [LARGE SCALE GENOMIC DNA]</scope>
</reference>
<dbReference type="Proteomes" id="UP000754883">
    <property type="component" value="Unassembled WGS sequence"/>
</dbReference>
<dbReference type="PROSITE" id="PS00463">
    <property type="entry name" value="ZN2_CY6_FUNGAL_1"/>
    <property type="match status" value="1"/>
</dbReference>
<accession>A0A9N9U8M2</accession>
<evidence type="ECO:0000256" key="1">
    <source>
        <dbReference type="ARBA" id="ARBA00023242"/>
    </source>
</evidence>
<keyword evidence="1" id="KW-0539">Nucleus</keyword>
<keyword evidence="5" id="KW-1185">Reference proteome</keyword>
<dbReference type="AlphaFoldDB" id="A0A9N9U8M2"/>
<protein>
    <recommendedName>
        <fullName evidence="3">Zn(2)-C6 fungal-type domain-containing protein</fullName>
    </recommendedName>
</protein>
<dbReference type="PROSITE" id="PS50048">
    <property type="entry name" value="ZN2_CY6_FUNGAL_2"/>
    <property type="match status" value="1"/>
</dbReference>
<evidence type="ECO:0000313" key="4">
    <source>
        <dbReference type="EMBL" id="CAG9978684.1"/>
    </source>
</evidence>
<dbReference type="SMART" id="SM00066">
    <property type="entry name" value="GAL4"/>
    <property type="match status" value="1"/>
</dbReference>
<dbReference type="EMBL" id="CABFNO020001300">
    <property type="protein sequence ID" value="CAG9978684.1"/>
    <property type="molecule type" value="Genomic_DNA"/>
</dbReference>
<dbReference type="SUPFAM" id="SSF57701">
    <property type="entry name" value="Zn2/Cys6 DNA-binding domain"/>
    <property type="match status" value="1"/>
</dbReference>
<dbReference type="InterPro" id="IPR053157">
    <property type="entry name" value="Sterol_Uptake_Regulator"/>
</dbReference>
<reference evidence="5" key="1">
    <citation type="submission" date="2019-06" db="EMBL/GenBank/DDBJ databases">
        <authorList>
            <person name="Broberg M."/>
        </authorList>
    </citation>
    <scope>NUCLEOTIDE SEQUENCE [LARGE SCALE GENOMIC DNA]</scope>
</reference>
<feature type="domain" description="Zn(2)-C6 fungal-type" evidence="3">
    <location>
        <begin position="13"/>
        <end position="43"/>
    </location>
</feature>
<dbReference type="Gene3D" id="4.10.240.10">
    <property type="entry name" value="Zn(2)-C6 fungal-type DNA-binding domain"/>
    <property type="match status" value="1"/>
</dbReference>
<gene>
    <name evidence="4" type="ORF">CBYS24578_00009334</name>
</gene>
<feature type="region of interest" description="Disordered" evidence="2">
    <location>
        <begin position="52"/>
        <end position="89"/>
    </location>
</feature>
<dbReference type="InterPro" id="IPR001138">
    <property type="entry name" value="Zn2Cys6_DnaBD"/>
</dbReference>
<dbReference type="InterPro" id="IPR036864">
    <property type="entry name" value="Zn2-C6_fun-type_DNA-bd_sf"/>
</dbReference>
<dbReference type="GO" id="GO:0001228">
    <property type="term" value="F:DNA-binding transcription activator activity, RNA polymerase II-specific"/>
    <property type="evidence" value="ECO:0007669"/>
    <property type="project" value="TreeGrafter"/>
</dbReference>
<dbReference type="CDD" id="cd00067">
    <property type="entry name" value="GAL4"/>
    <property type="match status" value="1"/>
</dbReference>
<evidence type="ECO:0000313" key="5">
    <source>
        <dbReference type="Proteomes" id="UP000754883"/>
    </source>
</evidence>